<dbReference type="GO" id="GO:0008929">
    <property type="term" value="F:methylglyoxal synthase activity"/>
    <property type="evidence" value="ECO:0007669"/>
    <property type="project" value="InterPro"/>
</dbReference>
<feature type="domain" description="DAGKc" evidence="2">
    <location>
        <begin position="17"/>
        <end position="149"/>
    </location>
</feature>
<dbReference type="Gene3D" id="2.60.200.40">
    <property type="match status" value="1"/>
</dbReference>
<dbReference type="InterPro" id="IPR016064">
    <property type="entry name" value="NAD/diacylglycerol_kinase_sf"/>
</dbReference>
<evidence type="ECO:0000259" key="2">
    <source>
        <dbReference type="PROSITE" id="PS50146"/>
    </source>
</evidence>
<reference evidence="3 4" key="1">
    <citation type="submission" date="2020-08" db="EMBL/GenBank/DDBJ databases">
        <title>Genomic Encyclopedia of Type Strains, Phase IV (KMG-IV): sequencing the most valuable type-strain genomes for metagenomic binning, comparative biology and taxonomic classification.</title>
        <authorList>
            <person name="Goeker M."/>
        </authorList>
    </citation>
    <scope>NUCLEOTIDE SEQUENCE [LARGE SCALE GENOMIC DNA]</scope>
    <source>
        <strain evidence="3 4">DSM 100021</strain>
    </source>
</reference>
<dbReference type="GO" id="GO:0016301">
    <property type="term" value="F:kinase activity"/>
    <property type="evidence" value="ECO:0007669"/>
    <property type="project" value="UniProtKB-KW"/>
</dbReference>
<dbReference type="GO" id="GO:0005829">
    <property type="term" value="C:cytosol"/>
    <property type="evidence" value="ECO:0007669"/>
    <property type="project" value="TreeGrafter"/>
</dbReference>
<keyword evidence="1" id="KW-0862">Zinc</keyword>
<dbReference type="PROSITE" id="PS50146">
    <property type="entry name" value="DAGK"/>
    <property type="match status" value="1"/>
</dbReference>
<keyword evidence="3" id="KW-0808">Transferase</keyword>
<gene>
    <name evidence="3" type="ORF">GGQ71_001619</name>
</gene>
<evidence type="ECO:0000313" key="4">
    <source>
        <dbReference type="Proteomes" id="UP000544107"/>
    </source>
</evidence>
<dbReference type="PANTHER" id="PTHR30492">
    <property type="entry name" value="METHYLGLYOXAL SYNTHASE"/>
    <property type="match status" value="1"/>
</dbReference>
<dbReference type="SUPFAM" id="SSF111331">
    <property type="entry name" value="NAD kinase/diacylglycerol kinase-like"/>
    <property type="match status" value="1"/>
</dbReference>
<organism evidence="3 4">
    <name type="scientific">Allorhizobium taibaishanense</name>
    <dbReference type="NCBI Taxonomy" id="887144"/>
    <lineage>
        <taxon>Bacteria</taxon>
        <taxon>Pseudomonadati</taxon>
        <taxon>Pseudomonadota</taxon>
        <taxon>Alphaproteobacteria</taxon>
        <taxon>Hyphomicrobiales</taxon>
        <taxon>Rhizobiaceae</taxon>
        <taxon>Rhizobium/Agrobacterium group</taxon>
        <taxon>Allorhizobium</taxon>
    </lineage>
</organism>
<dbReference type="InterPro" id="IPR017438">
    <property type="entry name" value="ATP-NAD_kinase_N"/>
</dbReference>
<name>A0A7W6HLB2_9HYPH</name>
<dbReference type="GO" id="GO:0019242">
    <property type="term" value="P:methylglyoxal biosynthetic process"/>
    <property type="evidence" value="ECO:0007669"/>
    <property type="project" value="InterPro"/>
</dbReference>
<dbReference type="GO" id="GO:0008270">
    <property type="term" value="F:zinc ion binding"/>
    <property type="evidence" value="ECO:0007669"/>
    <property type="project" value="UniProtKB-KW"/>
</dbReference>
<dbReference type="InterPro" id="IPR004363">
    <property type="entry name" value="Methylgl_synth"/>
</dbReference>
<sequence>MHPEDGGSHANRGKRSRASVRIKAIFNREGGTFRTTDMNAYCERAETIFRDAGHTLETEAVAGRDIVSAIKKAADGGYDALIAGGGDGTISAAAGIAWKAGLPLGVVPAGTMNLFARSLKLPLEIWQVLEVLATAEVQRVDIATANGQPYVHQFSAGLHSRMVRLRNRMDYASRFGKMRASTSAALSVMFNPPRFEVMFDINADGKLDRKEVSAISVCNNPVDTNPLFYAEDLTTGKLGIYLASPLDPSGVAGLAIDILRGKLTENQAVTAATADVVKLHFPKHRQGVACVIDGELLRMPRDVEIRIHPGELQVLVAPGAI</sequence>
<proteinExistence type="predicted"/>
<dbReference type="InterPro" id="IPR018247">
    <property type="entry name" value="EF_Hand_1_Ca_BS"/>
</dbReference>
<accession>A0A7W6HLB2</accession>
<protein>
    <submittedName>
        <fullName evidence="3">Diacylglycerol kinase family enzyme</fullName>
    </submittedName>
</protein>
<dbReference type="PROSITE" id="PS00018">
    <property type="entry name" value="EF_HAND_1"/>
    <property type="match status" value="1"/>
</dbReference>
<dbReference type="Pfam" id="PF00781">
    <property type="entry name" value="DAGK_cat"/>
    <property type="match status" value="1"/>
</dbReference>
<dbReference type="PANTHER" id="PTHR30492:SF0">
    <property type="entry name" value="METHYLGLYOXAL SYNTHASE"/>
    <property type="match status" value="1"/>
</dbReference>
<keyword evidence="1" id="KW-0479">Metal-binding</keyword>
<evidence type="ECO:0000313" key="3">
    <source>
        <dbReference type="EMBL" id="MBB4007356.1"/>
    </source>
</evidence>
<dbReference type="Proteomes" id="UP000544107">
    <property type="component" value="Unassembled WGS sequence"/>
</dbReference>
<dbReference type="EMBL" id="JACIED010000002">
    <property type="protein sequence ID" value="MBB4007356.1"/>
    <property type="molecule type" value="Genomic_DNA"/>
</dbReference>
<dbReference type="InterPro" id="IPR001206">
    <property type="entry name" value="Diacylglycerol_kinase_cat_dom"/>
</dbReference>
<comment type="caution">
    <text evidence="3">The sequence shown here is derived from an EMBL/GenBank/DDBJ whole genome shotgun (WGS) entry which is preliminary data.</text>
</comment>
<dbReference type="AlphaFoldDB" id="A0A7W6HLB2"/>
<evidence type="ECO:0000256" key="1">
    <source>
        <dbReference type="ARBA" id="ARBA00022771"/>
    </source>
</evidence>
<dbReference type="Gene3D" id="3.40.50.10330">
    <property type="entry name" value="Probable inorganic polyphosphate/atp-NAD kinase, domain 1"/>
    <property type="match status" value="1"/>
</dbReference>
<keyword evidence="1" id="KW-0863">Zinc-finger</keyword>
<keyword evidence="3" id="KW-0418">Kinase</keyword>